<feature type="domain" description="Gfo/Idh/MocA-like oxidoreductase C-terminal" evidence="6">
    <location>
        <begin position="129"/>
        <end position="318"/>
    </location>
</feature>
<dbReference type="InterPro" id="IPR036291">
    <property type="entry name" value="NAD(P)-bd_dom_sf"/>
</dbReference>
<comment type="caution">
    <text evidence="7">The sequence shown here is derived from an EMBL/GenBank/DDBJ whole genome shotgun (WGS) entry which is preliminary data.</text>
</comment>
<comment type="subunit">
    <text evidence="4">Homotetramer.</text>
</comment>
<reference evidence="7" key="1">
    <citation type="submission" date="2023-03" db="EMBL/GenBank/DDBJ databases">
        <title>Amycolatopsis taiwanensis NBRC 103393.</title>
        <authorList>
            <person name="Ichikawa N."/>
            <person name="Sato H."/>
            <person name="Tonouchi N."/>
        </authorList>
    </citation>
    <scope>NUCLEOTIDE SEQUENCE</scope>
    <source>
        <strain evidence="7">NBRC 103393</strain>
    </source>
</reference>
<gene>
    <name evidence="4 7" type="primary">iolG</name>
    <name evidence="7" type="ORF">Atai01_19660</name>
</gene>
<dbReference type="GO" id="GO:0000166">
    <property type="term" value="F:nucleotide binding"/>
    <property type="evidence" value="ECO:0007669"/>
    <property type="project" value="InterPro"/>
</dbReference>
<comment type="catalytic activity">
    <reaction evidence="4">
        <text>myo-inositol + NAD(+) = scyllo-inosose + NADH + H(+)</text>
        <dbReference type="Rhea" id="RHEA:16949"/>
        <dbReference type="ChEBI" id="CHEBI:15378"/>
        <dbReference type="ChEBI" id="CHEBI:17268"/>
        <dbReference type="ChEBI" id="CHEBI:17811"/>
        <dbReference type="ChEBI" id="CHEBI:57540"/>
        <dbReference type="ChEBI" id="CHEBI:57945"/>
        <dbReference type="EC" id="1.1.1.18"/>
    </reaction>
</comment>
<keyword evidence="8" id="KW-1185">Reference proteome</keyword>
<dbReference type="Proteomes" id="UP001165136">
    <property type="component" value="Unassembled WGS sequence"/>
</dbReference>
<dbReference type="Gene3D" id="3.30.360.10">
    <property type="entry name" value="Dihydrodipicolinate Reductase, domain 2"/>
    <property type="match status" value="1"/>
</dbReference>
<dbReference type="EC" id="1.1.1.18" evidence="4"/>
<evidence type="ECO:0000313" key="7">
    <source>
        <dbReference type="EMBL" id="GLY65347.1"/>
    </source>
</evidence>
<evidence type="ECO:0000259" key="5">
    <source>
        <dbReference type="Pfam" id="PF01408"/>
    </source>
</evidence>
<dbReference type="PANTHER" id="PTHR43593">
    <property type="match status" value="1"/>
</dbReference>
<feature type="domain" description="Gfo/Idh/MocA-like oxidoreductase N-terminal" evidence="5">
    <location>
        <begin position="1"/>
        <end position="117"/>
    </location>
</feature>
<dbReference type="GO" id="GO:0019310">
    <property type="term" value="P:inositol catabolic process"/>
    <property type="evidence" value="ECO:0007669"/>
    <property type="project" value="UniProtKB-UniRule"/>
</dbReference>
<evidence type="ECO:0000313" key="8">
    <source>
        <dbReference type="Proteomes" id="UP001165136"/>
    </source>
</evidence>
<accession>A0A9W6VFC4</accession>
<sequence length="329" mass="36231">MIGTGMIGRDHIRRVTDVVTGAQVVAVTDIDVERAKEIASTIDARVLPTGHDVINDPLVDAVVVTSWGPTHAEYVLAAIAAGKPVFCEKPLATAAEDGLRIVEAEQAFGRRLVQVGFMRRYDAGYRAMKRVIDSGEIGAPLLMHCVHRNQSVPQTYHSDMAVQDTAVHEIDIIRWLLDDDIVSTQVITPRRTANRFGHLQDPQVMLFETSGGVRIDLEVFVNCQYGYDIQCETVGETGTVRLPDPADVWLRSAGQLRTGVLQDWQQRFAAAFDREFTEWVASIADGRLCGPSAWDGYATALISDATTEARHTGRVVTLARPDRPAFYAT</sequence>
<organism evidence="7 8">
    <name type="scientific">Amycolatopsis taiwanensis</name>
    <dbReference type="NCBI Taxonomy" id="342230"/>
    <lineage>
        <taxon>Bacteria</taxon>
        <taxon>Bacillati</taxon>
        <taxon>Actinomycetota</taxon>
        <taxon>Actinomycetes</taxon>
        <taxon>Pseudonocardiales</taxon>
        <taxon>Pseudonocardiaceae</taxon>
        <taxon>Amycolatopsis</taxon>
    </lineage>
</organism>
<keyword evidence="2 4" id="KW-0560">Oxidoreductase</keyword>
<dbReference type="InterPro" id="IPR000683">
    <property type="entry name" value="Gfo/Idh/MocA-like_OxRdtase_N"/>
</dbReference>
<name>A0A9W6VFC4_9PSEU</name>
<evidence type="ECO:0000256" key="4">
    <source>
        <dbReference type="HAMAP-Rule" id="MF_01671"/>
    </source>
</evidence>
<dbReference type="PANTHER" id="PTHR43593:SF1">
    <property type="entry name" value="INOSITOL 2-DEHYDROGENASE"/>
    <property type="match status" value="1"/>
</dbReference>
<protein>
    <recommendedName>
        <fullName evidence="4">Inositol 2-dehydrogenase</fullName>
        <ecNumber evidence="4">1.1.1.18</ecNumber>
    </recommendedName>
    <alternativeName>
        <fullName evidence="4">Myo-inositol 2-dehydrogenase</fullName>
        <shortName evidence="4">MI 2-dehydrogenase</shortName>
    </alternativeName>
</protein>
<dbReference type="SUPFAM" id="SSF51735">
    <property type="entry name" value="NAD(P)-binding Rossmann-fold domains"/>
    <property type="match status" value="1"/>
</dbReference>
<evidence type="ECO:0000256" key="3">
    <source>
        <dbReference type="ARBA" id="ARBA00023027"/>
    </source>
</evidence>
<dbReference type="SUPFAM" id="SSF55347">
    <property type="entry name" value="Glyceraldehyde-3-phosphate dehydrogenase-like, C-terminal domain"/>
    <property type="match status" value="1"/>
</dbReference>
<dbReference type="EMBL" id="BSTI01000004">
    <property type="protein sequence ID" value="GLY65347.1"/>
    <property type="molecule type" value="Genomic_DNA"/>
</dbReference>
<dbReference type="HAMAP" id="MF_01671">
    <property type="entry name" value="IolG"/>
    <property type="match status" value="1"/>
</dbReference>
<evidence type="ECO:0000256" key="1">
    <source>
        <dbReference type="ARBA" id="ARBA00010928"/>
    </source>
</evidence>
<dbReference type="AlphaFoldDB" id="A0A9W6VFC4"/>
<dbReference type="GO" id="GO:0050112">
    <property type="term" value="F:inositol 2-dehydrogenase (NAD+) activity"/>
    <property type="evidence" value="ECO:0007669"/>
    <property type="project" value="UniProtKB-UniRule"/>
</dbReference>
<dbReference type="Pfam" id="PF02894">
    <property type="entry name" value="GFO_IDH_MocA_C"/>
    <property type="match status" value="1"/>
</dbReference>
<dbReference type="InterPro" id="IPR050424">
    <property type="entry name" value="Gfo-Idh-MocA_inositol_DH"/>
</dbReference>
<dbReference type="InterPro" id="IPR023794">
    <property type="entry name" value="MI/DCI_dehydrogenase"/>
</dbReference>
<proteinExistence type="inferred from homology"/>
<evidence type="ECO:0000256" key="2">
    <source>
        <dbReference type="ARBA" id="ARBA00023002"/>
    </source>
</evidence>
<comment type="function">
    <text evidence="4">Involved in the oxidation of myo-inositol (MI) to 2-keto-myo-inositol (2KMI or 2-inosose).</text>
</comment>
<dbReference type="Gene3D" id="3.40.50.720">
    <property type="entry name" value="NAD(P)-binding Rossmann-like Domain"/>
    <property type="match status" value="1"/>
</dbReference>
<dbReference type="Pfam" id="PF01408">
    <property type="entry name" value="GFO_IDH_MocA"/>
    <property type="match status" value="1"/>
</dbReference>
<keyword evidence="3 4" id="KW-0520">NAD</keyword>
<comment type="similarity">
    <text evidence="1 4">Belongs to the Gfo/Idh/MocA family.</text>
</comment>
<dbReference type="InterPro" id="IPR004104">
    <property type="entry name" value="Gfo/Idh/MocA-like_OxRdtase_C"/>
</dbReference>
<evidence type="ECO:0000259" key="6">
    <source>
        <dbReference type="Pfam" id="PF02894"/>
    </source>
</evidence>